<proteinExistence type="predicted"/>
<dbReference type="PANTHER" id="PTHR30055">
    <property type="entry name" value="HTH-TYPE TRANSCRIPTIONAL REGULATOR RUTR"/>
    <property type="match status" value="1"/>
</dbReference>
<protein>
    <submittedName>
        <fullName evidence="5">TetR/AcrR family transcriptional regulator</fullName>
    </submittedName>
</protein>
<dbReference type="Gene3D" id="1.10.357.10">
    <property type="entry name" value="Tetracycline Repressor, domain 2"/>
    <property type="match status" value="1"/>
</dbReference>
<evidence type="ECO:0000313" key="6">
    <source>
        <dbReference type="Proteomes" id="UP001246372"/>
    </source>
</evidence>
<evidence type="ECO:0000256" key="1">
    <source>
        <dbReference type="ARBA" id="ARBA00023125"/>
    </source>
</evidence>
<dbReference type="InterPro" id="IPR001647">
    <property type="entry name" value="HTH_TetR"/>
</dbReference>
<dbReference type="SUPFAM" id="SSF46689">
    <property type="entry name" value="Homeodomain-like"/>
    <property type="match status" value="1"/>
</dbReference>
<dbReference type="InterPro" id="IPR050109">
    <property type="entry name" value="HTH-type_TetR-like_transc_reg"/>
</dbReference>
<evidence type="ECO:0000259" key="4">
    <source>
        <dbReference type="PROSITE" id="PS50977"/>
    </source>
</evidence>
<feature type="domain" description="HTH tetR-type" evidence="4">
    <location>
        <begin position="29"/>
        <end position="89"/>
    </location>
</feature>
<evidence type="ECO:0000256" key="2">
    <source>
        <dbReference type="PROSITE-ProRule" id="PRU00335"/>
    </source>
</evidence>
<dbReference type="Gene3D" id="1.10.10.60">
    <property type="entry name" value="Homeodomain-like"/>
    <property type="match status" value="1"/>
</dbReference>
<dbReference type="InterPro" id="IPR036271">
    <property type="entry name" value="Tet_transcr_reg_TetR-rel_C_sf"/>
</dbReference>
<dbReference type="Pfam" id="PF00440">
    <property type="entry name" value="TetR_N"/>
    <property type="match status" value="1"/>
</dbReference>
<dbReference type="RefSeq" id="WP_315648495.1">
    <property type="nucleotide sequence ID" value="NZ_JAVXZY010000001.1"/>
</dbReference>
<sequence>MSKPPSKSSAASEVSAPTVKRAAPRAARLRKQAAICAEAERQFAQYGFEGASLENIAAGLGLSRHNLLYYYPSKEALYRQVLDDVMDEWLTRMAGIVSGTDPRAALREYIVAKLRFSRERPAGSQVFAREVMAGAPRFRDAIESRVLPALNADVRTFERWAREKRIARLDYRHLMFSIWAMTQAYADLGPQFAILLGKPALEVDDFKSAEALIFALLCGGLGC</sequence>
<dbReference type="EMBL" id="JAVXZY010000001">
    <property type="protein sequence ID" value="MDT8998182.1"/>
    <property type="molecule type" value="Genomic_DNA"/>
</dbReference>
<comment type="caution">
    <text evidence="5">The sequence shown here is derived from an EMBL/GenBank/DDBJ whole genome shotgun (WGS) entry which is preliminary data.</text>
</comment>
<organism evidence="5 6">
    <name type="scientific">Roseateles aquae</name>
    <dbReference type="NCBI Taxonomy" id="3077235"/>
    <lineage>
        <taxon>Bacteria</taxon>
        <taxon>Pseudomonadati</taxon>
        <taxon>Pseudomonadota</taxon>
        <taxon>Betaproteobacteria</taxon>
        <taxon>Burkholderiales</taxon>
        <taxon>Sphaerotilaceae</taxon>
        <taxon>Roseateles</taxon>
    </lineage>
</organism>
<accession>A0ABU3P7B1</accession>
<dbReference type="InterPro" id="IPR009057">
    <property type="entry name" value="Homeodomain-like_sf"/>
</dbReference>
<gene>
    <name evidence="5" type="ORF">RQP53_02710</name>
</gene>
<evidence type="ECO:0000313" key="5">
    <source>
        <dbReference type="EMBL" id="MDT8998182.1"/>
    </source>
</evidence>
<dbReference type="Proteomes" id="UP001246372">
    <property type="component" value="Unassembled WGS sequence"/>
</dbReference>
<feature type="DNA-binding region" description="H-T-H motif" evidence="2">
    <location>
        <begin position="52"/>
        <end position="71"/>
    </location>
</feature>
<dbReference type="Pfam" id="PF08362">
    <property type="entry name" value="TetR_C_3"/>
    <property type="match status" value="1"/>
</dbReference>
<dbReference type="PROSITE" id="PS50977">
    <property type="entry name" value="HTH_TETR_2"/>
    <property type="match status" value="1"/>
</dbReference>
<dbReference type="InterPro" id="IPR013573">
    <property type="entry name" value="Tscrpt_reg_YcdC_C"/>
</dbReference>
<feature type="compositionally biased region" description="Low complexity" evidence="3">
    <location>
        <begin position="1"/>
        <end position="12"/>
    </location>
</feature>
<reference evidence="5" key="1">
    <citation type="submission" date="2023-09" db="EMBL/GenBank/DDBJ databases">
        <title>Paucibacter sp. APW11 Genome sequencing and assembly.</title>
        <authorList>
            <person name="Kim I."/>
        </authorList>
    </citation>
    <scope>NUCLEOTIDE SEQUENCE</scope>
    <source>
        <strain evidence="5">APW11</strain>
    </source>
</reference>
<dbReference type="PANTHER" id="PTHR30055:SF196">
    <property type="entry name" value="HTH-TYPE TRANSCRIPTIONAL REGULATOR RUTR"/>
    <property type="match status" value="1"/>
</dbReference>
<dbReference type="SUPFAM" id="SSF48498">
    <property type="entry name" value="Tetracyclin repressor-like, C-terminal domain"/>
    <property type="match status" value="1"/>
</dbReference>
<name>A0ABU3P7B1_9BURK</name>
<keyword evidence="1 2" id="KW-0238">DNA-binding</keyword>
<evidence type="ECO:0000256" key="3">
    <source>
        <dbReference type="SAM" id="MobiDB-lite"/>
    </source>
</evidence>
<feature type="region of interest" description="Disordered" evidence="3">
    <location>
        <begin position="1"/>
        <end position="20"/>
    </location>
</feature>
<keyword evidence="6" id="KW-1185">Reference proteome</keyword>